<sequence length="122" mass="13558">LKLGCCFLLFLIVGRNPAQSQCSCALNPTQAPSPFPYYPSSPGNPRQETVLHKGMCNYIRILCFESSTSTVFAIIQFDEDDDGDDDDSSSNAREGHGRKKRLSRIQDWIDAASECLEDYCGI</sequence>
<dbReference type="EMBL" id="KN612612">
    <property type="protein sequence ID" value="KHJ75574.1"/>
    <property type="molecule type" value="Genomic_DNA"/>
</dbReference>
<evidence type="ECO:0000313" key="4">
    <source>
        <dbReference type="Proteomes" id="UP000053660"/>
    </source>
</evidence>
<organism evidence="3 4">
    <name type="scientific">Oesophagostomum dentatum</name>
    <name type="common">Nodular worm</name>
    <dbReference type="NCBI Taxonomy" id="61180"/>
    <lineage>
        <taxon>Eukaryota</taxon>
        <taxon>Metazoa</taxon>
        <taxon>Ecdysozoa</taxon>
        <taxon>Nematoda</taxon>
        <taxon>Chromadorea</taxon>
        <taxon>Rhabditida</taxon>
        <taxon>Rhabditina</taxon>
        <taxon>Rhabditomorpha</taxon>
        <taxon>Strongyloidea</taxon>
        <taxon>Strongylidae</taxon>
        <taxon>Oesophagostomum</taxon>
    </lineage>
</organism>
<feature type="non-terminal residue" evidence="3">
    <location>
        <position position="1"/>
    </location>
</feature>
<proteinExistence type="predicted"/>
<reference evidence="3 4" key="1">
    <citation type="submission" date="2014-03" db="EMBL/GenBank/DDBJ databases">
        <title>Draft genome of the hookworm Oesophagostomum dentatum.</title>
        <authorList>
            <person name="Mitreva M."/>
        </authorList>
    </citation>
    <scope>NUCLEOTIDE SEQUENCE [LARGE SCALE GENOMIC DNA]</scope>
    <source>
        <strain evidence="3 4">OD-Hann</strain>
    </source>
</reference>
<gene>
    <name evidence="3" type="ORF">OESDEN_24810</name>
</gene>
<accession>A0A0B1RSF6</accession>
<dbReference type="AlphaFoldDB" id="A0A0B1RSF6"/>
<feature type="region of interest" description="Disordered" evidence="1">
    <location>
        <begin position="79"/>
        <end position="100"/>
    </location>
</feature>
<keyword evidence="2" id="KW-0732">Signal</keyword>
<protein>
    <submittedName>
        <fullName evidence="3">Uncharacterized protein</fullName>
    </submittedName>
</protein>
<feature type="signal peptide" evidence="2">
    <location>
        <begin position="1"/>
        <end position="20"/>
    </location>
</feature>
<name>A0A0B1RSF6_OESDE</name>
<evidence type="ECO:0000256" key="1">
    <source>
        <dbReference type="SAM" id="MobiDB-lite"/>
    </source>
</evidence>
<keyword evidence="4" id="KW-1185">Reference proteome</keyword>
<feature type="chain" id="PRO_5002060543" evidence="2">
    <location>
        <begin position="21"/>
        <end position="122"/>
    </location>
</feature>
<feature type="compositionally biased region" description="Acidic residues" evidence="1">
    <location>
        <begin position="79"/>
        <end position="88"/>
    </location>
</feature>
<evidence type="ECO:0000256" key="2">
    <source>
        <dbReference type="SAM" id="SignalP"/>
    </source>
</evidence>
<evidence type="ECO:0000313" key="3">
    <source>
        <dbReference type="EMBL" id="KHJ75574.1"/>
    </source>
</evidence>
<dbReference type="Proteomes" id="UP000053660">
    <property type="component" value="Unassembled WGS sequence"/>
</dbReference>